<dbReference type="Proteomes" id="UP000024404">
    <property type="component" value="Unassembled WGS sequence"/>
</dbReference>
<dbReference type="EnsemblMetazoa" id="OVOC3779.2">
    <property type="protein sequence ID" value="OVOC3779.2"/>
    <property type="gene ID" value="WBGene00240588"/>
</dbReference>
<protein>
    <submittedName>
        <fullName evidence="1">Uncharacterized protein</fullName>
    </submittedName>
</protein>
<name>A0A2K6W034_ONCVO</name>
<dbReference type="AlphaFoldDB" id="A0A2K6W034"/>
<organism evidence="1 2">
    <name type="scientific">Onchocerca volvulus</name>
    <dbReference type="NCBI Taxonomy" id="6282"/>
    <lineage>
        <taxon>Eukaryota</taxon>
        <taxon>Metazoa</taxon>
        <taxon>Ecdysozoa</taxon>
        <taxon>Nematoda</taxon>
        <taxon>Chromadorea</taxon>
        <taxon>Rhabditida</taxon>
        <taxon>Spirurina</taxon>
        <taxon>Spiruromorpha</taxon>
        <taxon>Filarioidea</taxon>
        <taxon>Onchocercidae</taxon>
        <taxon>Onchocerca</taxon>
    </lineage>
</organism>
<dbReference type="EnsemblMetazoa" id="OVOC3779.1">
    <property type="protein sequence ID" value="OVOC3779.1"/>
    <property type="gene ID" value="WBGene00240588"/>
</dbReference>
<keyword evidence="2" id="KW-1185">Reference proteome</keyword>
<reference evidence="2" key="1">
    <citation type="submission" date="2013-10" db="EMBL/GenBank/DDBJ databases">
        <title>Genome sequencing of Onchocerca volvulus.</title>
        <authorList>
            <person name="Cotton J."/>
            <person name="Tsai J."/>
            <person name="Stanley E."/>
            <person name="Tracey A."/>
            <person name="Holroyd N."/>
            <person name="Lustigman S."/>
            <person name="Berriman M."/>
        </authorList>
    </citation>
    <scope>NUCLEOTIDE SEQUENCE</scope>
</reference>
<evidence type="ECO:0000313" key="2">
    <source>
        <dbReference type="Proteomes" id="UP000024404"/>
    </source>
</evidence>
<accession>A0A2K6W034</accession>
<reference evidence="1" key="2">
    <citation type="submission" date="2018-02" db="UniProtKB">
        <authorList>
            <consortium name="EnsemblMetazoa"/>
        </authorList>
    </citation>
    <scope>IDENTIFICATION</scope>
</reference>
<proteinExistence type="predicted"/>
<dbReference type="EMBL" id="CMVM020000121">
    <property type="status" value="NOT_ANNOTATED_CDS"/>
    <property type="molecule type" value="Genomic_DNA"/>
</dbReference>
<evidence type="ECO:0000313" key="1">
    <source>
        <dbReference type="EnsemblMetazoa" id="OVOC3779.1"/>
    </source>
</evidence>
<sequence>MYKENNNNDESSDNDHIDIIWENTPQNKNGNVNFSVGGQNEKMDNEINNNDNLNVNHNVDHQRKMTSKKNKRCVIFYIGDEDEK</sequence>